<evidence type="ECO:0000259" key="5">
    <source>
        <dbReference type="PROSITE" id="PS50931"/>
    </source>
</evidence>
<dbReference type="SUPFAM" id="SSF53850">
    <property type="entry name" value="Periplasmic binding protein-like II"/>
    <property type="match status" value="1"/>
</dbReference>
<dbReference type="InterPro" id="IPR000847">
    <property type="entry name" value="LysR_HTH_N"/>
</dbReference>
<dbReference type="InterPro" id="IPR036388">
    <property type="entry name" value="WH-like_DNA-bd_sf"/>
</dbReference>
<dbReference type="PANTHER" id="PTHR30427">
    <property type="entry name" value="TRANSCRIPTIONAL ACTIVATOR PROTEIN LYSR"/>
    <property type="match status" value="1"/>
</dbReference>
<dbReference type="OrthoDB" id="8479870at2"/>
<evidence type="ECO:0000256" key="3">
    <source>
        <dbReference type="ARBA" id="ARBA00023125"/>
    </source>
</evidence>
<comment type="caution">
    <text evidence="6">The sequence shown here is derived from an EMBL/GenBank/DDBJ whole genome shotgun (WGS) entry which is preliminary data.</text>
</comment>
<dbReference type="InterPro" id="IPR036390">
    <property type="entry name" value="WH_DNA-bd_sf"/>
</dbReference>
<comment type="similarity">
    <text evidence="1">Belongs to the LysR transcriptional regulatory family.</text>
</comment>
<keyword evidence="7" id="KW-1185">Reference proteome</keyword>
<evidence type="ECO:0000256" key="1">
    <source>
        <dbReference type="ARBA" id="ARBA00009437"/>
    </source>
</evidence>
<protein>
    <submittedName>
        <fullName evidence="6">LysR family transcriptional regulator</fullName>
    </submittedName>
</protein>
<keyword evidence="3" id="KW-0238">DNA-binding</keyword>
<gene>
    <name evidence="6" type="ORF">FJQ54_01705</name>
</gene>
<dbReference type="GO" id="GO:0009089">
    <property type="term" value="P:lysine biosynthetic process via diaminopimelate"/>
    <property type="evidence" value="ECO:0007669"/>
    <property type="project" value="TreeGrafter"/>
</dbReference>
<dbReference type="GO" id="GO:0010628">
    <property type="term" value="P:positive regulation of gene expression"/>
    <property type="evidence" value="ECO:0007669"/>
    <property type="project" value="TreeGrafter"/>
</dbReference>
<accession>A0A501XTN4</accession>
<evidence type="ECO:0000256" key="4">
    <source>
        <dbReference type="ARBA" id="ARBA00023163"/>
    </source>
</evidence>
<dbReference type="GO" id="GO:0003700">
    <property type="term" value="F:DNA-binding transcription factor activity"/>
    <property type="evidence" value="ECO:0007669"/>
    <property type="project" value="InterPro"/>
</dbReference>
<dbReference type="Gene3D" id="3.40.190.10">
    <property type="entry name" value="Periplasmic binding protein-like II"/>
    <property type="match status" value="2"/>
</dbReference>
<feature type="domain" description="HTH lysR-type" evidence="5">
    <location>
        <begin position="1"/>
        <end position="58"/>
    </location>
</feature>
<dbReference type="Pfam" id="PF00126">
    <property type="entry name" value="HTH_1"/>
    <property type="match status" value="1"/>
</dbReference>
<organism evidence="6 7">
    <name type="scientific">Sandaracinobacter neustonicus</name>
    <dbReference type="NCBI Taxonomy" id="1715348"/>
    <lineage>
        <taxon>Bacteria</taxon>
        <taxon>Pseudomonadati</taxon>
        <taxon>Pseudomonadota</taxon>
        <taxon>Alphaproteobacteria</taxon>
        <taxon>Sphingomonadales</taxon>
        <taxon>Sphingosinicellaceae</taxon>
        <taxon>Sandaracinobacter</taxon>
    </lineage>
</organism>
<sequence length="295" mass="31866">MKLRHIEVFHAVYQTGSVSGAARALHVSQPSISKVLRHAEAQIGFTLFRVVKGRLVPTEEAHLLFEEVSDLQGRIESLQETTRNLRRGGGGHLRLAVLPSLGLQVTPAAVAMCRKANPDVSFEIRTVHRVDILRSLYERNADIAVAYDAARHPRLADVRIGSGELVLLFRRQDIPDAPARLSVEALGGFDLIRLSGSGSIDTLAAGEIEAGRVARAAISVETYYVAAALVREGAGIAVVDEFTARATAGADLDYRPLARTSTFGVYCIHLVDRPLSRVAQAFVRAMQAAIEAGKA</sequence>
<name>A0A501XTN4_9SPHN</name>
<evidence type="ECO:0000256" key="2">
    <source>
        <dbReference type="ARBA" id="ARBA00023015"/>
    </source>
</evidence>
<proteinExistence type="inferred from homology"/>
<dbReference type="EMBL" id="VFSU01000011">
    <property type="protein sequence ID" value="TPE64008.1"/>
    <property type="molecule type" value="Genomic_DNA"/>
</dbReference>
<evidence type="ECO:0000313" key="7">
    <source>
        <dbReference type="Proteomes" id="UP000319897"/>
    </source>
</evidence>
<dbReference type="Proteomes" id="UP000319897">
    <property type="component" value="Unassembled WGS sequence"/>
</dbReference>
<keyword evidence="4" id="KW-0804">Transcription</keyword>
<dbReference type="Pfam" id="PF03466">
    <property type="entry name" value="LysR_substrate"/>
    <property type="match status" value="1"/>
</dbReference>
<dbReference type="SUPFAM" id="SSF46785">
    <property type="entry name" value="Winged helix' DNA-binding domain"/>
    <property type="match status" value="1"/>
</dbReference>
<evidence type="ECO:0000313" key="6">
    <source>
        <dbReference type="EMBL" id="TPE64008.1"/>
    </source>
</evidence>
<dbReference type="AlphaFoldDB" id="A0A501XTN4"/>
<keyword evidence="2" id="KW-0805">Transcription regulation</keyword>
<dbReference type="InterPro" id="IPR005119">
    <property type="entry name" value="LysR_subst-bd"/>
</dbReference>
<dbReference type="PROSITE" id="PS50931">
    <property type="entry name" value="HTH_LYSR"/>
    <property type="match status" value="1"/>
</dbReference>
<reference evidence="6 7" key="1">
    <citation type="submission" date="2019-06" db="EMBL/GenBank/DDBJ databases">
        <authorList>
            <person name="Lee I."/>
            <person name="Jang G.I."/>
            <person name="Hwang C.Y."/>
        </authorList>
    </citation>
    <scope>NUCLEOTIDE SEQUENCE [LARGE SCALE GENOMIC DNA]</scope>
    <source>
        <strain evidence="6 7">PAMC 28131</strain>
    </source>
</reference>
<dbReference type="PANTHER" id="PTHR30427:SF1">
    <property type="entry name" value="TRANSCRIPTIONAL ACTIVATOR PROTEIN LYSR"/>
    <property type="match status" value="1"/>
</dbReference>
<dbReference type="GO" id="GO:0043565">
    <property type="term" value="F:sequence-specific DNA binding"/>
    <property type="evidence" value="ECO:0007669"/>
    <property type="project" value="TreeGrafter"/>
</dbReference>
<dbReference type="Gene3D" id="1.10.10.10">
    <property type="entry name" value="Winged helix-like DNA-binding domain superfamily/Winged helix DNA-binding domain"/>
    <property type="match status" value="1"/>
</dbReference>